<dbReference type="AlphaFoldDB" id="W6RVU4"/>
<protein>
    <submittedName>
        <fullName evidence="6">Putative 4-amino-4-deoxychorismate lyase</fullName>
    </submittedName>
</protein>
<name>W6RVU4_9CLOT</name>
<dbReference type="KEGG" id="clt:CM240_1295"/>
<dbReference type="CDD" id="cd00449">
    <property type="entry name" value="PLPDE_IV"/>
    <property type="match status" value="1"/>
</dbReference>
<comment type="similarity">
    <text evidence="2 4">Belongs to the class-IV pyridoxal-phosphate-dependent aminotransferase family.</text>
</comment>
<dbReference type="GO" id="GO:0016829">
    <property type="term" value="F:lyase activity"/>
    <property type="evidence" value="ECO:0007669"/>
    <property type="project" value="UniProtKB-KW"/>
</dbReference>
<dbReference type="PROSITE" id="PS00770">
    <property type="entry name" value="AA_TRANSFER_CLASS_4"/>
    <property type="match status" value="1"/>
</dbReference>
<dbReference type="InterPro" id="IPR036038">
    <property type="entry name" value="Aminotransferase-like"/>
</dbReference>
<evidence type="ECO:0000256" key="2">
    <source>
        <dbReference type="ARBA" id="ARBA00009320"/>
    </source>
</evidence>
<dbReference type="FunFam" id="3.20.10.10:FF:000002">
    <property type="entry name" value="D-alanine aminotransferase"/>
    <property type="match status" value="1"/>
</dbReference>
<keyword evidence="3 5" id="KW-0663">Pyridoxal phosphate</keyword>
<accession>W6RVU4</accession>
<evidence type="ECO:0000256" key="1">
    <source>
        <dbReference type="ARBA" id="ARBA00001933"/>
    </source>
</evidence>
<keyword evidence="7" id="KW-1185">Reference proteome</keyword>
<dbReference type="PATRIC" id="fig|1216932.3.peg.1292"/>
<dbReference type="InterPro" id="IPR001544">
    <property type="entry name" value="Aminotrans_IV"/>
</dbReference>
<evidence type="ECO:0000256" key="3">
    <source>
        <dbReference type="ARBA" id="ARBA00022898"/>
    </source>
</evidence>
<dbReference type="InterPro" id="IPR043131">
    <property type="entry name" value="BCAT-like_N"/>
</dbReference>
<dbReference type="EMBL" id="HG917868">
    <property type="protein sequence ID" value="CDM68458.1"/>
    <property type="molecule type" value="Genomic_DNA"/>
</dbReference>
<dbReference type="GO" id="GO:0046394">
    <property type="term" value="P:carboxylic acid biosynthetic process"/>
    <property type="evidence" value="ECO:0007669"/>
    <property type="project" value="UniProtKB-ARBA"/>
</dbReference>
<dbReference type="eggNOG" id="COG0115">
    <property type="taxonomic scope" value="Bacteria"/>
</dbReference>
<dbReference type="PANTHER" id="PTHR42743">
    <property type="entry name" value="AMINO-ACID AMINOTRANSFERASE"/>
    <property type="match status" value="1"/>
</dbReference>
<gene>
    <name evidence="6" type="ORF">CM240_1295</name>
</gene>
<dbReference type="InterPro" id="IPR043132">
    <property type="entry name" value="BCAT-like_C"/>
</dbReference>
<dbReference type="Proteomes" id="UP000019426">
    <property type="component" value="Chromosome M2/40_rep1"/>
</dbReference>
<proteinExistence type="inferred from homology"/>
<dbReference type="GO" id="GO:0005829">
    <property type="term" value="C:cytosol"/>
    <property type="evidence" value="ECO:0007669"/>
    <property type="project" value="TreeGrafter"/>
</dbReference>
<dbReference type="RefSeq" id="WP_044037529.1">
    <property type="nucleotide sequence ID" value="NZ_HG917868.1"/>
</dbReference>
<dbReference type="Pfam" id="PF01063">
    <property type="entry name" value="Aminotran_4"/>
    <property type="match status" value="1"/>
</dbReference>
<sequence>MKLDEGYMFGIGAFETILIKDSKAVFINDHLKRLRDSLDTLFIENDIAKSDVLSYISERKIENGILKIMVSNENIILSFRDNQYTKEDYLKGFKLCISEVLRNETSKLTYIKSFNYGDNILEKRAAKAKGYDEPIFLNTKGYICEGATSNIFFIKNDTIYTPRIENGLLNGIIRNKILEKYEVKEVDIKYDEIVEYEEVFITNSIVGVMPVRSINECSFTIDKVRNITIEM</sequence>
<keyword evidence="6" id="KW-0456">Lyase</keyword>
<comment type="cofactor">
    <cofactor evidence="1 5">
        <name>pyridoxal 5'-phosphate</name>
        <dbReference type="ChEBI" id="CHEBI:597326"/>
    </cofactor>
</comment>
<dbReference type="PANTHER" id="PTHR42743:SF11">
    <property type="entry name" value="AMINODEOXYCHORISMATE LYASE"/>
    <property type="match status" value="1"/>
</dbReference>
<evidence type="ECO:0000313" key="7">
    <source>
        <dbReference type="Proteomes" id="UP000019426"/>
    </source>
</evidence>
<evidence type="ECO:0000256" key="5">
    <source>
        <dbReference type="RuleBase" id="RU004516"/>
    </source>
</evidence>
<evidence type="ECO:0000313" key="6">
    <source>
        <dbReference type="EMBL" id="CDM68458.1"/>
    </source>
</evidence>
<organism evidence="6 7">
    <name type="scientific">Clostridium bornimense</name>
    <dbReference type="NCBI Taxonomy" id="1216932"/>
    <lineage>
        <taxon>Bacteria</taxon>
        <taxon>Bacillati</taxon>
        <taxon>Bacillota</taxon>
        <taxon>Clostridia</taxon>
        <taxon>Eubacteriales</taxon>
        <taxon>Clostridiaceae</taxon>
        <taxon>Clostridium</taxon>
    </lineage>
</organism>
<dbReference type="HOGENOM" id="CLU_020844_2_0_9"/>
<evidence type="ECO:0000256" key="4">
    <source>
        <dbReference type="RuleBase" id="RU004106"/>
    </source>
</evidence>
<dbReference type="SUPFAM" id="SSF56752">
    <property type="entry name" value="D-aminoacid aminotransferase-like PLP-dependent enzymes"/>
    <property type="match status" value="1"/>
</dbReference>
<reference evidence="6 7" key="1">
    <citation type="submission" date="2013-11" db="EMBL/GenBank/DDBJ databases">
        <title>Complete genome sequence of Clostridum sp. M2/40.</title>
        <authorList>
            <person name="Wibberg D."/>
            <person name="Puehler A."/>
            <person name="Schlueter A."/>
        </authorList>
    </citation>
    <scope>NUCLEOTIDE SEQUENCE [LARGE SCALE GENOMIC DNA]</scope>
    <source>
        <strain evidence="7">M2/40</strain>
    </source>
</reference>
<dbReference type="OrthoDB" id="9805628at2"/>
<dbReference type="STRING" id="1216932.CM240_1295"/>
<dbReference type="InterPro" id="IPR050571">
    <property type="entry name" value="Class-IV_PLP-Dep_Aminotrnsfr"/>
</dbReference>
<dbReference type="Gene3D" id="3.30.470.10">
    <property type="match status" value="1"/>
</dbReference>
<dbReference type="GO" id="GO:0008652">
    <property type="term" value="P:amino acid biosynthetic process"/>
    <property type="evidence" value="ECO:0007669"/>
    <property type="project" value="UniProtKB-ARBA"/>
</dbReference>
<dbReference type="Gene3D" id="3.20.10.10">
    <property type="entry name" value="D-amino Acid Aminotransferase, subunit A, domain 2"/>
    <property type="match status" value="1"/>
</dbReference>
<dbReference type="InterPro" id="IPR018300">
    <property type="entry name" value="Aminotrans_IV_CS"/>
</dbReference>